<evidence type="ECO:0000313" key="1">
    <source>
        <dbReference type="EMBL" id="KAF6750736.1"/>
    </source>
</evidence>
<evidence type="ECO:0000313" key="2">
    <source>
        <dbReference type="Proteomes" id="UP000521943"/>
    </source>
</evidence>
<reference evidence="1 2" key="1">
    <citation type="submission" date="2020-07" db="EMBL/GenBank/DDBJ databases">
        <title>Comparative genomics of pyrophilous fungi reveals a link between fire events and developmental genes.</title>
        <authorList>
            <consortium name="DOE Joint Genome Institute"/>
            <person name="Steindorff A.S."/>
            <person name="Carver A."/>
            <person name="Calhoun S."/>
            <person name="Stillman K."/>
            <person name="Liu H."/>
            <person name="Lipzen A."/>
            <person name="Pangilinan J."/>
            <person name="Labutti K."/>
            <person name="Bruns T.D."/>
            <person name="Grigoriev I.V."/>
        </authorList>
    </citation>
    <scope>NUCLEOTIDE SEQUENCE [LARGE SCALE GENOMIC DNA]</scope>
    <source>
        <strain evidence="1 2">CBS 144469</strain>
    </source>
</reference>
<dbReference type="EMBL" id="JACGCI010000055">
    <property type="protein sequence ID" value="KAF6750736.1"/>
    <property type="molecule type" value="Genomic_DNA"/>
</dbReference>
<gene>
    <name evidence="1" type="ORF">DFP72DRAFT_851537</name>
</gene>
<dbReference type="Proteomes" id="UP000521943">
    <property type="component" value="Unassembled WGS sequence"/>
</dbReference>
<proteinExistence type="predicted"/>
<comment type="caution">
    <text evidence="1">The sequence shown here is derived from an EMBL/GenBank/DDBJ whole genome shotgun (WGS) entry which is preliminary data.</text>
</comment>
<accession>A0A8H6HS12</accession>
<dbReference type="OrthoDB" id="3046414at2759"/>
<sequence length="358" mass="41018">MNSPTHPSWVMGHLERFLLSAPDGAVARLLANMDVWEIPILGKINTRLRCWFHGYSRRTWNFEEFLRLYFRRPATLLAMVDGKNAMIYGGAVLRFFLRCSTANCPIDICTTLSRYHQFTRFLQDDGFRLCRSQAAPWSGVGETIGSLLQRVGATHETWALTADNSWAAEDHIRYKFQYKRKHLGMRITVNLHLIRCEPYRHVLGGPITPLTCSMTGHEAFAPFARSTFRLGLAFTLRNLHLLEPLLGEHYVVQGSLTDIEFEVIRGPPSAFHTYFSAETGARHLGDQYSWVIPRSTQEPMSPVVRMHGPSFEVLDWNMIKDDKGTYMSIGEPFVWRYYYANRREDSGTDAEAENGDAN</sequence>
<organism evidence="1 2">
    <name type="scientific">Ephemerocybe angulata</name>
    <dbReference type="NCBI Taxonomy" id="980116"/>
    <lineage>
        <taxon>Eukaryota</taxon>
        <taxon>Fungi</taxon>
        <taxon>Dikarya</taxon>
        <taxon>Basidiomycota</taxon>
        <taxon>Agaricomycotina</taxon>
        <taxon>Agaricomycetes</taxon>
        <taxon>Agaricomycetidae</taxon>
        <taxon>Agaricales</taxon>
        <taxon>Agaricineae</taxon>
        <taxon>Psathyrellaceae</taxon>
        <taxon>Ephemerocybe</taxon>
    </lineage>
</organism>
<name>A0A8H6HS12_9AGAR</name>
<keyword evidence="2" id="KW-1185">Reference proteome</keyword>
<dbReference type="AlphaFoldDB" id="A0A8H6HS12"/>
<protein>
    <submittedName>
        <fullName evidence="1">Uncharacterized protein</fullName>
    </submittedName>
</protein>